<dbReference type="Pfam" id="PF00271">
    <property type="entry name" value="Helicase_C"/>
    <property type="match status" value="1"/>
</dbReference>
<comment type="similarity">
    <text evidence="2">Belongs to the SNF2/RAD54 helicase family.</text>
</comment>
<feature type="domain" description="Helicase C-terminal" evidence="15">
    <location>
        <begin position="816"/>
        <end position="968"/>
    </location>
</feature>
<dbReference type="Pfam" id="PF08797">
    <property type="entry name" value="HIRAN"/>
    <property type="match status" value="1"/>
</dbReference>
<evidence type="ECO:0000313" key="16">
    <source>
        <dbReference type="EMBL" id="KAK3338270.1"/>
    </source>
</evidence>
<dbReference type="GO" id="GO:0008270">
    <property type="term" value="F:zinc ion binding"/>
    <property type="evidence" value="ECO:0007669"/>
    <property type="project" value="UniProtKB-KW"/>
</dbReference>
<dbReference type="PANTHER" id="PTHR45626:SF11">
    <property type="entry name" value="FAMILY HELICASE, PUTATIVE (AFU_ORTHOLOGUE AFUA_5G06590)-RELATED"/>
    <property type="match status" value="1"/>
</dbReference>
<dbReference type="Gene3D" id="3.30.40.10">
    <property type="entry name" value="Zinc/RING finger domain, C3HC4 (zinc finger)"/>
    <property type="match status" value="1"/>
</dbReference>
<dbReference type="GO" id="GO:0006281">
    <property type="term" value="P:DNA repair"/>
    <property type="evidence" value="ECO:0007669"/>
    <property type="project" value="TreeGrafter"/>
</dbReference>
<dbReference type="SUPFAM" id="SSF57850">
    <property type="entry name" value="RING/U-box"/>
    <property type="match status" value="1"/>
</dbReference>
<dbReference type="InterPro" id="IPR000330">
    <property type="entry name" value="SNF2_N"/>
</dbReference>
<keyword evidence="10" id="KW-0539">Nucleus</keyword>
<accession>A0AAE0MN61</accession>
<dbReference type="InterPro" id="IPR049730">
    <property type="entry name" value="SNF2/RAD54-like_C"/>
</dbReference>
<protein>
    <submittedName>
        <fullName evidence="16">DNA repair and recombination protein RAD5B</fullName>
    </submittedName>
</protein>
<dbReference type="SUPFAM" id="SSF52540">
    <property type="entry name" value="P-loop containing nucleoside triphosphate hydrolases"/>
    <property type="match status" value="2"/>
</dbReference>
<gene>
    <name evidence="16" type="ORF">B0H65DRAFT_581983</name>
</gene>
<dbReference type="GO" id="GO:0016818">
    <property type="term" value="F:hydrolase activity, acting on acid anhydrides, in phosphorus-containing anhydrides"/>
    <property type="evidence" value="ECO:0007669"/>
    <property type="project" value="InterPro"/>
</dbReference>
<comment type="subcellular location">
    <subcellularLocation>
        <location evidence="1">Nucleus</location>
    </subcellularLocation>
</comment>
<dbReference type="InterPro" id="IPR001841">
    <property type="entry name" value="Znf_RING"/>
</dbReference>
<evidence type="ECO:0000259" key="14">
    <source>
        <dbReference type="PROSITE" id="PS51192"/>
    </source>
</evidence>
<dbReference type="SMART" id="SM00487">
    <property type="entry name" value="DEXDc"/>
    <property type="match status" value="1"/>
</dbReference>
<dbReference type="CDD" id="cd18793">
    <property type="entry name" value="SF2_C_SNF"/>
    <property type="match status" value="1"/>
</dbReference>
<dbReference type="CDD" id="cd16509">
    <property type="entry name" value="RING-HC_HLTF"/>
    <property type="match status" value="1"/>
</dbReference>
<evidence type="ECO:0000259" key="15">
    <source>
        <dbReference type="PROSITE" id="PS51194"/>
    </source>
</evidence>
<evidence type="ECO:0000256" key="9">
    <source>
        <dbReference type="ARBA" id="ARBA00022840"/>
    </source>
</evidence>
<dbReference type="GO" id="GO:0008094">
    <property type="term" value="F:ATP-dependent activity, acting on DNA"/>
    <property type="evidence" value="ECO:0007669"/>
    <property type="project" value="TreeGrafter"/>
</dbReference>
<dbReference type="Gene3D" id="3.40.50.10810">
    <property type="entry name" value="Tandem AAA-ATPase domain"/>
    <property type="match status" value="1"/>
</dbReference>
<keyword evidence="8" id="KW-0862">Zinc</keyword>
<dbReference type="EMBL" id="JAUEPP010000008">
    <property type="protein sequence ID" value="KAK3338270.1"/>
    <property type="molecule type" value="Genomic_DNA"/>
</dbReference>
<dbReference type="PANTHER" id="PTHR45626">
    <property type="entry name" value="TRANSCRIPTION TERMINATION FACTOR 2-RELATED"/>
    <property type="match status" value="1"/>
</dbReference>
<dbReference type="SMART" id="SM00910">
    <property type="entry name" value="HIRAN"/>
    <property type="match status" value="1"/>
</dbReference>
<dbReference type="GO" id="GO:0004386">
    <property type="term" value="F:helicase activity"/>
    <property type="evidence" value="ECO:0007669"/>
    <property type="project" value="UniProtKB-KW"/>
</dbReference>
<feature type="domain" description="Helicase ATP-binding" evidence="14">
    <location>
        <begin position="425"/>
        <end position="583"/>
    </location>
</feature>
<keyword evidence="6" id="KW-0378">Hydrolase</keyword>
<evidence type="ECO:0000256" key="8">
    <source>
        <dbReference type="ARBA" id="ARBA00022833"/>
    </source>
</evidence>
<dbReference type="Pfam" id="PF00176">
    <property type="entry name" value="SNF2-rel_dom"/>
    <property type="match status" value="1"/>
</dbReference>
<keyword evidence="7" id="KW-0347">Helicase</keyword>
<keyword evidence="3" id="KW-0479">Metal-binding</keyword>
<dbReference type="InterPro" id="IPR017907">
    <property type="entry name" value="Znf_RING_CS"/>
</dbReference>
<comment type="caution">
    <text evidence="16">The sequence shown here is derived from an EMBL/GenBank/DDBJ whole genome shotgun (WGS) entry which is preliminary data.</text>
</comment>
<evidence type="ECO:0000313" key="17">
    <source>
        <dbReference type="Proteomes" id="UP001278500"/>
    </source>
</evidence>
<dbReference type="PROSITE" id="PS50089">
    <property type="entry name" value="ZF_RING_2"/>
    <property type="match status" value="1"/>
</dbReference>
<evidence type="ECO:0000256" key="4">
    <source>
        <dbReference type="ARBA" id="ARBA00022741"/>
    </source>
</evidence>
<dbReference type="InterPro" id="IPR013083">
    <property type="entry name" value="Znf_RING/FYVE/PHD"/>
</dbReference>
<dbReference type="Gene3D" id="3.30.70.2330">
    <property type="match status" value="1"/>
</dbReference>
<keyword evidence="5 11" id="KW-0863">Zinc-finger</keyword>
<dbReference type="InterPro" id="IPR050628">
    <property type="entry name" value="SNF2_RAD54_helicase_TF"/>
</dbReference>
<reference evidence="16" key="2">
    <citation type="submission" date="2023-06" db="EMBL/GenBank/DDBJ databases">
        <authorList>
            <consortium name="Lawrence Berkeley National Laboratory"/>
            <person name="Haridas S."/>
            <person name="Hensen N."/>
            <person name="Bonometti L."/>
            <person name="Westerberg I."/>
            <person name="Brannstrom I.O."/>
            <person name="Guillou S."/>
            <person name="Cros-Aarteil S."/>
            <person name="Calhoun S."/>
            <person name="Kuo A."/>
            <person name="Mondo S."/>
            <person name="Pangilinan J."/>
            <person name="Riley R."/>
            <person name="Labutti K."/>
            <person name="Andreopoulos B."/>
            <person name="Lipzen A."/>
            <person name="Chen C."/>
            <person name="Yanf M."/>
            <person name="Daum C."/>
            <person name="Ng V."/>
            <person name="Clum A."/>
            <person name="Steindorff A."/>
            <person name="Ohm R."/>
            <person name="Martin F."/>
            <person name="Silar P."/>
            <person name="Natvig D."/>
            <person name="Lalanne C."/>
            <person name="Gautier V."/>
            <person name="Ament-Velasquez S.L."/>
            <person name="Kruys A."/>
            <person name="Hutchinson M.I."/>
            <person name="Powell A.J."/>
            <person name="Barry K."/>
            <person name="Miller A.N."/>
            <person name="Grigoriev I.V."/>
            <person name="Debuchy R."/>
            <person name="Gladieux P."/>
            <person name="Thoren M.H."/>
            <person name="Johannesson H."/>
        </authorList>
    </citation>
    <scope>NUCLEOTIDE SEQUENCE</scope>
    <source>
        <strain evidence="16">CBS 560.94</strain>
    </source>
</reference>
<dbReference type="PROSITE" id="PS00518">
    <property type="entry name" value="ZF_RING_1"/>
    <property type="match status" value="1"/>
</dbReference>
<dbReference type="Proteomes" id="UP001278500">
    <property type="component" value="Unassembled WGS sequence"/>
</dbReference>
<dbReference type="SMART" id="SM00490">
    <property type="entry name" value="HELICc"/>
    <property type="match status" value="1"/>
</dbReference>
<reference evidence="16" key="1">
    <citation type="journal article" date="2023" name="Mol. Phylogenet. Evol.">
        <title>Genome-scale phylogeny and comparative genomics of the fungal order Sordariales.</title>
        <authorList>
            <person name="Hensen N."/>
            <person name="Bonometti L."/>
            <person name="Westerberg I."/>
            <person name="Brannstrom I.O."/>
            <person name="Guillou S."/>
            <person name="Cros-Aarteil S."/>
            <person name="Calhoun S."/>
            <person name="Haridas S."/>
            <person name="Kuo A."/>
            <person name="Mondo S."/>
            <person name="Pangilinan J."/>
            <person name="Riley R."/>
            <person name="LaButti K."/>
            <person name="Andreopoulos B."/>
            <person name="Lipzen A."/>
            <person name="Chen C."/>
            <person name="Yan M."/>
            <person name="Daum C."/>
            <person name="Ng V."/>
            <person name="Clum A."/>
            <person name="Steindorff A."/>
            <person name="Ohm R.A."/>
            <person name="Martin F."/>
            <person name="Silar P."/>
            <person name="Natvig D.O."/>
            <person name="Lalanne C."/>
            <person name="Gautier V."/>
            <person name="Ament-Velasquez S.L."/>
            <person name="Kruys A."/>
            <person name="Hutchinson M.I."/>
            <person name="Powell A.J."/>
            <person name="Barry K."/>
            <person name="Miller A.N."/>
            <person name="Grigoriev I.V."/>
            <person name="Debuchy R."/>
            <person name="Gladieux P."/>
            <person name="Hiltunen Thoren M."/>
            <person name="Johannesson H."/>
        </authorList>
    </citation>
    <scope>NUCLEOTIDE SEQUENCE</scope>
    <source>
        <strain evidence="16">CBS 560.94</strain>
    </source>
</reference>
<dbReference type="InterPro" id="IPR038718">
    <property type="entry name" value="SNF2-like_sf"/>
</dbReference>
<dbReference type="SMART" id="SM00184">
    <property type="entry name" value="RING"/>
    <property type="match status" value="1"/>
</dbReference>
<dbReference type="RefSeq" id="XP_062677721.1">
    <property type="nucleotide sequence ID" value="XM_062830833.1"/>
</dbReference>
<evidence type="ECO:0000259" key="13">
    <source>
        <dbReference type="PROSITE" id="PS50089"/>
    </source>
</evidence>
<evidence type="ECO:0000256" key="5">
    <source>
        <dbReference type="ARBA" id="ARBA00022771"/>
    </source>
</evidence>
<dbReference type="Pfam" id="PF13923">
    <property type="entry name" value="zf-C3HC4_2"/>
    <property type="match status" value="1"/>
</dbReference>
<keyword evidence="4" id="KW-0547">Nucleotide-binding</keyword>
<evidence type="ECO:0000256" key="12">
    <source>
        <dbReference type="SAM" id="MobiDB-lite"/>
    </source>
</evidence>
<dbReference type="GO" id="GO:0005634">
    <property type="term" value="C:nucleus"/>
    <property type="evidence" value="ECO:0007669"/>
    <property type="project" value="UniProtKB-SubCell"/>
</dbReference>
<evidence type="ECO:0000256" key="6">
    <source>
        <dbReference type="ARBA" id="ARBA00022801"/>
    </source>
</evidence>
<proteinExistence type="inferred from homology"/>
<feature type="compositionally biased region" description="Low complexity" evidence="12">
    <location>
        <begin position="80"/>
        <end position="122"/>
    </location>
</feature>
<organism evidence="16 17">
    <name type="scientific">Neurospora tetraspora</name>
    <dbReference type="NCBI Taxonomy" id="94610"/>
    <lineage>
        <taxon>Eukaryota</taxon>
        <taxon>Fungi</taxon>
        <taxon>Dikarya</taxon>
        <taxon>Ascomycota</taxon>
        <taxon>Pezizomycotina</taxon>
        <taxon>Sordariomycetes</taxon>
        <taxon>Sordariomycetidae</taxon>
        <taxon>Sordariales</taxon>
        <taxon>Sordariaceae</taxon>
        <taxon>Neurospora</taxon>
    </lineage>
</organism>
<evidence type="ECO:0000256" key="10">
    <source>
        <dbReference type="ARBA" id="ARBA00023242"/>
    </source>
</evidence>
<name>A0AAE0MN61_9PEZI</name>
<evidence type="ECO:0000256" key="1">
    <source>
        <dbReference type="ARBA" id="ARBA00004123"/>
    </source>
</evidence>
<dbReference type="PROSITE" id="PS51192">
    <property type="entry name" value="HELICASE_ATP_BIND_1"/>
    <property type="match status" value="1"/>
</dbReference>
<dbReference type="Gene3D" id="3.40.50.300">
    <property type="entry name" value="P-loop containing nucleotide triphosphate hydrolases"/>
    <property type="match status" value="1"/>
</dbReference>
<keyword evidence="9" id="KW-0067">ATP-binding</keyword>
<feature type="region of interest" description="Disordered" evidence="12">
    <location>
        <begin position="787"/>
        <end position="807"/>
    </location>
</feature>
<feature type="compositionally biased region" description="Low complexity" evidence="12">
    <location>
        <begin position="30"/>
        <end position="71"/>
    </location>
</feature>
<dbReference type="InterPro" id="IPR001650">
    <property type="entry name" value="Helicase_C-like"/>
</dbReference>
<dbReference type="AlphaFoldDB" id="A0AAE0MN61"/>
<dbReference type="InterPro" id="IPR014905">
    <property type="entry name" value="HIRAN"/>
</dbReference>
<keyword evidence="17" id="KW-1185">Reference proteome</keyword>
<evidence type="ECO:0000256" key="7">
    <source>
        <dbReference type="ARBA" id="ARBA00022806"/>
    </source>
</evidence>
<sequence>MPKRPYTSDVGTVDSDRRDEARRRRLNVHSSSSGSSQPQSRSRGSSTPYVPRSTSTNGPSSSSQTSSGRRQLPWQTTPGTQSSQSRSKTQRRPSTQSRPSTQRTTSTHTTRSSQSTQPTLSSHAISSSQHRPPEHVQAIHDTLNWLSTQPDILESDDEPEVIDLTQADPGPVLEFYGHFDGKIVGVRYYNGVASPGEVVVCKREPQNQYDPNAIRVDNVLGRQIGHIPKTVAAKLAPYIHKGDLVIEGMLTGEKGAFDCPVRLYFYGTSASLQRANLEERLKKDKLVTATQLKQTRKANEEQRKRQTLELRGNGTHGFPSQTQEPEPRITMEQLAKMSEITNFRSGGDMIKSLAMSEEDLANLPMASQPEKLRAQLLPYQLQGLAWMISKENPKMPAKGSTDSVQLWQHAADGRYYNMATGFYNKSPLELMSGAICADDMGLGKTIQIISLIMTEGLGTGPTLIVAPVGVMSNWKQQIRRHVHEEHQPKIVMYHGSKRKEFAKTLQDHDVVITSYGTLSDDALVKTRWRRVVLDEGHSIRNAKAQVAQNACKLEAKSRWVLTGTPIINSVEDLHSLVKFLRITGGIEQPEIFNTVLTRPLANGELKGEALLRGLMRDLCIRRKKDMKFVDLKLPEKTEQTIRIAFWPDEQKKYDALLSEAQGVLEDYRRQSKRSQGQFQGVLERLLRLRQTCNHWVLCKKRITEVLEFLADKDVVDLTDENKAILQQALQLYIESQEECPICIDPLNNPVITHCKHVFCRDCIDKVIEVQQKCPMCRAPLSEDKLLEPAPEHSATQDEEELESETKSSKTEAVLALVKGALEKEGSKVIIFSQWTSFLTIIQHQLDEAGYTYTRIDGSMNTAQRDAAIRALDYDPNTRILLASLGVCSVGLNLVSANTVILADSWWAPAIEDQAVDRVHRLGQTKETNVYRLVMENTIEERVLDIQKEKRELVGKAFQEKQDGKKKVKETRMADIMKLLS</sequence>
<dbReference type="PROSITE" id="PS51194">
    <property type="entry name" value="HELICASE_CTER"/>
    <property type="match status" value="1"/>
</dbReference>
<dbReference type="GO" id="GO:0005524">
    <property type="term" value="F:ATP binding"/>
    <property type="evidence" value="ECO:0007669"/>
    <property type="project" value="UniProtKB-KW"/>
</dbReference>
<dbReference type="InterPro" id="IPR014001">
    <property type="entry name" value="Helicase_ATP-bd"/>
</dbReference>
<feature type="region of interest" description="Disordered" evidence="12">
    <location>
        <begin position="1"/>
        <end position="134"/>
    </location>
</feature>
<feature type="domain" description="RING-type" evidence="13">
    <location>
        <begin position="739"/>
        <end position="777"/>
    </location>
</feature>
<evidence type="ECO:0000256" key="3">
    <source>
        <dbReference type="ARBA" id="ARBA00022723"/>
    </source>
</evidence>
<evidence type="ECO:0000256" key="2">
    <source>
        <dbReference type="ARBA" id="ARBA00007025"/>
    </source>
</evidence>
<dbReference type="GO" id="GO:0003676">
    <property type="term" value="F:nucleic acid binding"/>
    <property type="evidence" value="ECO:0007669"/>
    <property type="project" value="InterPro"/>
</dbReference>
<evidence type="ECO:0000256" key="11">
    <source>
        <dbReference type="PROSITE-ProRule" id="PRU00175"/>
    </source>
</evidence>
<dbReference type="InterPro" id="IPR027417">
    <property type="entry name" value="P-loop_NTPase"/>
</dbReference>
<dbReference type="GeneID" id="87867987"/>